<organism evidence="2 3">
    <name type="scientific">Eruca vesicaria subsp. sativa</name>
    <name type="common">Garden rocket</name>
    <name type="synonym">Eruca sativa</name>
    <dbReference type="NCBI Taxonomy" id="29727"/>
    <lineage>
        <taxon>Eukaryota</taxon>
        <taxon>Viridiplantae</taxon>
        <taxon>Streptophyta</taxon>
        <taxon>Embryophyta</taxon>
        <taxon>Tracheophyta</taxon>
        <taxon>Spermatophyta</taxon>
        <taxon>Magnoliopsida</taxon>
        <taxon>eudicotyledons</taxon>
        <taxon>Gunneridae</taxon>
        <taxon>Pentapetalae</taxon>
        <taxon>rosids</taxon>
        <taxon>malvids</taxon>
        <taxon>Brassicales</taxon>
        <taxon>Brassicaceae</taxon>
        <taxon>Brassiceae</taxon>
        <taxon>Eruca</taxon>
    </lineage>
</organism>
<gene>
    <name evidence="2" type="ORF">ERUC_LOCUS1207</name>
</gene>
<name>A0ABC8ITT5_ERUVS</name>
<sequence length="156" mass="17468">MHCSFCSAVEHFKEQFAYLEEHYKNGTSHNPPERQQQHASLPRACVLYSDNNHAAAQQSSVEVTDGLSKCSIRDAERPRGSDRNWRVSINVPQTIQGATVARPGKVVGSVLRYNNCGAATGVEALEQQHHRMVRNPASAAQYPKRNSSDLQKQQRR</sequence>
<proteinExistence type="predicted"/>
<feature type="compositionally biased region" description="Polar residues" evidence="1">
    <location>
        <begin position="144"/>
        <end position="156"/>
    </location>
</feature>
<comment type="caution">
    <text evidence="2">The sequence shown here is derived from an EMBL/GenBank/DDBJ whole genome shotgun (WGS) entry which is preliminary data.</text>
</comment>
<reference evidence="2 3" key="1">
    <citation type="submission" date="2022-03" db="EMBL/GenBank/DDBJ databases">
        <authorList>
            <person name="Macdonald S."/>
            <person name="Ahmed S."/>
            <person name="Newling K."/>
        </authorList>
    </citation>
    <scope>NUCLEOTIDE SEQUENCE [LARGE SCALE GENOMIC DNA]</scope>
</reference>
<evidence type="ECO:0000256" key="1">
    <source>
        <dbReference type="SAM" id="MobiDB-lite"/>
    </source>
</evidence>
<evidence type="ECO:0000313" key="3">
    <source>
        <dbReference type="Proteomes" id="UP001642260"/>
    </source>
</evidence>
<protein>
    <submittedName>
        <fullName evidence="2">Uncharacterized protein</fullName>
    </submittedName>
</protein>
<dbReference type="AlphaFoldDB" id="A0ABC8ITT5"/>
<dbReference type="Proteomes" id="UP001642260">
    <property type="component" value="Unassembled WGS sequence"/>
</dbReference>
<accession>A0ABC8ITT5</accession>
<dbReference type="EMBL" id="CAKOAT010046711">
    <property type="protein sequence ID" value="CAH8288629.1"/>
    <property type="molecule type" value="Genomic_DNA"/>
</dbReference>
<evidence type="ECO:0000313" key="2">
    <source>
        <dbReference type="EMBL" id="CAH8288629.1"/>
    </source>
</evidence>
<feature type="region of interest" description="Disordered" evidence="1">
    <location>
        <begin position="131"/>
        <end position="156"/>
    </location>
</feature>
<keyword evidence="3" id="KW-1185">Reference proteome</keyword>